<dbReference type="KEGG" id="htq:FRZ44_49180"/>
<dbReference type="AlphaFoldDB" id="A0A5J6MQH1"/>
<sequence>MPTLGSRARAVELFIEGARQTDPASGQPCLAVVPEIDRSYRNFFGAWREFHVSRLSYAEAFDEATVDHLVRYPLFISGVFAMRAEAPYWRAWADTPRASLQQMTS</sequence>
<gene>
    <name evidence="1" type="ORF">FRZ44_49180</name>
</gene>
<proteinExistence type="predicted"/>
<protein>
    <submittedName>
        <fullName evidence="1">Uncharacterized protein</fullName>
    </submittedName>
</protein>
<dbReference type="RefSeq" id="WP_151179657.1">
    <property type="nucleotide sequence ID" value="NZ_CP042906.1"/>
</dbReference>
<organism evidence="1 2">
    <name type="scientific">Hypericibacter terrae</name>
    <dbReference type="NCBI Taxonomy" id="2602015"/>
    <lineage>
        <taxon>Bacteria</taxon>
        <taxon>Pseudomonadati</taxon>
        <taxon>Pseudomonadota</taxon>
        <taxon>Alphaproteobacteria</taxon>
        <taxon>Rhodospirillales</taxon>
        <taxon>Dongiaceae</taxon>
        <taxon>Hypericibacter</taxon>
    </lineage>
</organism>
<dbReference type="Proteomes" id="UP000326202">
    <property type="component" value="Chromosome"/>
</dbReference>
<evidence type="ECO:0000313" key="1">
    <source>
        <dbReference type="EMBL" id="QEX19603.1"/>
    </source>
</evidence>
<evidence type="ECO:0000313" key="2">
    <source>
        <dbReference type="Proteomes" id="UP000326202"/>
    </source>
</evidence>
<name>A0A5J6MQH1_9PROT</name>
<dbReference type="OrthoDB" id="7157498at2"/>
<reference evidence="1 2" key="1">
    <citation type="submission" date="2019-08" db="EMBL/GenBank/DDBJ databases">
        <title>Hyperibacter terrae gen. nov., sp. nov. and Hyperibacter viscosus sp. nov., two new members in the family Rhodospirillaceae isolated from the rhizosphere of Hypericum perforatum.</title>
        <authorList>
            <person name="Noviana Z."/>
        </authorList>
    </citation>
    <scope>NUCLEOTIDE SEQUENCE [LARGE SCALE GENOMIC DNA]</scope>
    <source>
        <strain evidence="1 2">R5913</strain>
    </source>
</reference>
<dbReference type="EMBL" id="CP042906">
    <property type="protein sequence ID" value="QEX19603.1"/>
    <property type="molecule type" value="Genomic_DNA"/>
</dbReference>
<keyword evidence="2" id="KW-1185">Reference proteome</keyword>
<accession>A0A5J6MQH1</accession>